<feature type="domain" description="UDENN" evidence="3">
    <location>
        <begin position="135"/>
        <end position="528"/>
    </location>
</feature>
<sequence>MSSSLFDGCLAIRGGELDIQFQGKQLDNDSAERWCAWAKEKVPGFVLKSKLQRLSNGFLVAREVNFASNNLGDRGAHAILRTLHSLRIAVREPPSNLKFSSEAMMDFMVATPVACNSEQLSLPPGEQSAFARWAHCFCLFVFDLQEGQRLEFELPSGGLRAAEDLRLLGFLAFPDSAPGRLTRTESAVFGFRFRRGSGVARRGGVGNGSGSGTSATEPGGGRKLTEEYAYGVAYFRQQPDLASSRHCVQRSLVLVSQHPFLGFFTQLMEHVGELFYQYGLTFLESVAHSMAAWPDPPELDSSSSSRTLDLPVAGKVLRFTPPGAAYGGARTGHLDVSSTQAFWLDSAGSSSMRPSFACGLGWPLSFASQAASQATAHRASSAAASAAWATLAGEELSSVAEALGIARCDPSELPRGPAEAQRPFSAFYPLLGSLWLLWERALCGEPLLIFSPDYPTRVAHAVLAVAALISPLEYCGDFRPYFTIYDGDFESYRRQAQSGALARAAVILGATNPVVLQLMADIPMSLVL</sequence>
<feature type="region of interest" description="Disordered" evidence="2">
    <location>
        <begin position="202"/>
        <end position="222"/>
    </location>
</feature>
<dbReference type="PROSITE" id="PS50211">
    <property type="entry name" value="DENN"/>
    <property type="match status" value="1"/>
</dbReference>
<dbReference type="OrthoDB" id="417513at2759"/>
<organism evidence="4 5">
    <name type="scientific">Polarella glacialis</name>
    <name type="common">Dinoflagellate</name>
    <dbReference type="NCBI Taxonomy" id="89957"/>
    <lineage>
        <taxon>Eukaryota</taxon>
        <taxon>Sar</taxon>
        <taxon>Alveolata</taxon>
        <taxon>Dinophyceae</taxon>
        <taxon>Suessiales</taxon>
        <taxon>Suessiaceae</taxon>
        <taxon>Polarella</taxon>
    </lineage>
</organism>
<dbReference type="PANTHER" id="PTHR13677">
    <property type="entry name" value="LD41638P"/>
    <property type="match status" value="1"/>
</dbReference>
<feature type="compositionally biased region" description="Gly residues" evidence="2">
    <location>
        <begin position="202"/>
        <end position="211"/>
    </location>
</feature>
<comment type="caution">
    <text evidence="4">The sequence shown here is derived from an EMBL/GenBank/DDBJ whole genome shotgun (WGS) entry which is preliminary data.</text>
</comment>
<dbReference type="PANTHER" id="PTHR13677:SF0">
    <property type="entry name" value="LD41638P"/>
    <property type="match status" value="1"/>
</dbReference>
<name>A0A813GZ55_POLGL</name>
<evidence type="ECO:0000256" key="1">
    <source>
        <dbReference type="ARBA" id="ARBA00007159"/>
    </source>
</evidence>
<dbReference type="InterPro" id="IPR024224">
    <property type="entry name" value="DENND6"/>
</dbReference>
<accession>A0A813GZ55</accession>
<dbReference type="GO" id="GO:0005085">
    <property type="term" value="F:guanyl-nucleotide exchange factor activity"/>
    <property type="evidence" value="ECO:0007669"/>
    <property type="project" value="InterPro"/>
</dbReference>
<dbReference type="GO" id="GO:0055037">
    <property type="term" value="C:recycling endosome"/>
    <property type="evidence" value="ECO:0007669"/>
    <property type="project" value="TreeGrafter"/>
</dbReference>
<dbReference type="EMBL" id="CAJNNV010029913">
    <property type="protein sequence ID" value="CAE8630594.1"/>
    <property type="molecule type" value="Genomic_DNA"/>
</dbReference>
<comment type="similarity">
    <text evidence="1">Belongs to the DENND6 family.</text>
</comment>
<dbReference type="AlphaFoldDB" id="A0A813GZ55"/>
<protein>
    <recommendedName>
        <fullName evidence="3">UDENN domain-containing protein</fullName>
    </recommendedName>
</protein>
<dbReference type="Proteomes" id="UP000654075">
    <property type="component" value="Unassembled WGS sequence"/>
</dbReference>
<proteinExistence type="inferred from homology"/>
<evidence type="ECO:0000259" key="3">
    <source>
        <dbReference type="PROSITE" id="PS50211"/>
    </source>
</evidence>
<dbReference type="InterPro" id="IPR037516">
    <property type="entry name" value="Tripartite_DENN"/>
</dbReference>
<evidence type="ECO:0000313" key="4">
    <source>
        <dbReference type="EMBL" id="CAE8630594.1"/>
    </source>
</evidence>
<evidence type="ECO:0000256" key="2">
    <source>
        <dbReference type="SAM" id="MobiDB-lite"/>
    </source>
</evidence>
<keyword evidence="5" id="KW-1185">Reference proteome</keyword>
<gene>
    <name evidence="4" type="ORF">PGLA1383_LOCUS46864</name>
</gene>
<reference evidence="4" key="1">
    <citation type="submission" date="2021-02" db="EMBL/GenBank/DDBJ databases">
        <authorList>
            <person name="Dougan E. K."/>
            <person name="Rhodes N."/>
            <person name="Thang M."/>
            <person name="Chan C."/>
        </authorList>
    </citation>
    <scope>NUCLEOTIDE SEQUENCE</scope>
</reference>
<evidence type="ECO:0000313" key="5">
    <source>
        <dbReference type="Proteomes" id="UP000654075"/>
    </source>
</evidence>